<dbReference type="EMBL" id="SZPU01000012">
    <property type="protein sequence ID" value="TKI71916.1"/>
    <property type="molecule type" value="Genomic_DNA"/>
</dbReference>
<name>A0A4U2ZBG0_9BACI</name>
<dbReference type="AlphaFoldDB" id="A0A4U2ZBG0"/>
<feature type="coiled-coil region" evidence="1">
    <location>
        <begin position="607"/>
        <end position="706"/>
    </location>
</feature>
<feature type="coiled-coil region" evidence="1">
    <location>
        <begin position="274"/>
        <end position="461"/>
    </location>
</feature>
<dbReference type="Pfam" id="PF13476">
    <property type="entry name" value="AAA_23"/>
    <property type="match status" value="1"/>
</dbReference>
<proteinExistence type="predicted"/>
<gene>
    <name evidence="3" type="ORF">FC756_03735</name>
</gene>
<dbReference type="InterPro" id="IPR027417">
    <property type="entry name" value="P-loop_NTPase"/>
</dbReference>
<evidence type="ECO:0000313" key="4">
    <source>
        <dbReference type="Proteomes" id="UP000308744"/>
    </source>
</evidence>
<organism evidence="3 4">
    <name type="scientific">Lysinibacillus mangiferihumi</name>
    <dbReference type="NCBI Taxonomy" id="1130819"/>
    <lineage>
        <taxon>Bacteria</taxon>
        <taxon>Bacillati</taxon>
        <taxon>Bacillota</taxon>
        <taxon>Bacilli</taxon>
        <taxon>Bacillales</taxon>
        <taxon>Bacillaceae</taxon>
        <taxon>Lysinibacillus</taxon>
    </lineage>
</organism>
<comment type="caution">
    <text evidence="3">The sequence shown here is derived from an EMBL/GenBank/DDBJ whole genome shotgun (WGS) entry which is preliminary data.</text>
</comment>
<feature type="coiled-coil region" evidence="1">
    <location>
        <begin position="831"/>
        <end position="881"/>
    </location>
</feature>
<dbReference type="Proteomes" id="UP000308744">
    <property type="component" value="Unassembled WGS sequence"/>
</dbReference>
<keyword evidence="1" id="KW-0175">Coiled coil</keyword>
<evidence type="ECO:0000256" key="1">
    <source>
        <dbReference type="SAM" id="Coils"/>
    </source>
</evidence>
<evidence type="ECO:0000313" key="3">
    <source>
        <dbReference type="EMBL" id="TKI71916.1"/>
    </source>
</evidence>
<evidence type="ECO:0000259" key="2">
    <source>
        <dbReference type="Pfam" id="PF13476"/>
    </source>
</evidence>
<dbReference type="SUPFAM" id="SSF52540">
    <property type="entry name" value="P-loop containing nucleoside triphosphate hydrolases"/>
    <property type="match status" value="2"/>
</dbReference>
<dbReference type="InterPro" id="IPR038729">
    <property type="entry name" value="Rad50/SbcC_AAA"/>
</dbReference>
<dbReference type="GO" id="GO:0006302">
    <property type="term" value="P:double-strand break repair"/>
    <property type="evidence" value="ECO:0007669"/>
    <property type="project" value="InterPro"/>
</dbReference>
<accession>A0A4U2ZBG0</accession>
<feature type="coiled-coil region" evidence="1">
    <location>
        <begin position="737"/>
        <end position="771"/>
    </location>
</feature>
<protein>
    <recommendedName>
        <fullName evidence="2">Rad50/SbcC-type AAA domain-containing protein</fullName>
    </recommendedName>
</protein>
<dbReference type="Gene3D" id="3.40.50.300">
    <property type="entry name" value="P-loop containing nucleotide triphosphate hydrolases"/>
    <property type="match status" value="2"/>
</dbReference>
<dbReference type="RefSeq" id="WP_107894762.1">
    <property type="nucleotide sequence ID" value="NZ_PYWM01000005.1"/>
</dbReference>
<reference evidence="3 4" key="1">
    <citation type="submission" date="2019-04" db="EMBL/GenBank/DDBJ databases">
        <title>Lysinibacillus genome sequencing.</title>
        <authorList>
            <person name="Dunlap C."/>
        </authorList>
    </citation>
    <scope>NUCLEOTIDE SEQUENCE [LARGE SCALE GENOMIC DNA]</scope>
    <source>
        <strain evidence="3 4">CCTCC AB 2010389</strain>
    </source>
</reference>
<feature type="domain" description="Rad50/SbcC-type AAA" evidence="2">
    <location>
        <begin position="5"/>
        <end position="234"/>
    </location>
</feature>
<dbReference type="GO" id="GO:0016887">
    <property type="term" value="F:ATP hydrolysis activity"/>
    <property type="evidence" value="ECO:0007669"/>
    <property type="project" value="InterPro"/>
</dbReference>
<keyword evidence="4" id="KW-1185">Reference proteome</keyword>
<sequence length="1065" mass="124361">MIPYQLKIHGVRDYSPRSIHLGEPDEHILITGPNGVGKSTLTFCLGAVLYSSKVELEGLRSTNLKVNDPWYARITLIFLNEGKTKIDGPKFIAFQLTVNQDTKNSPIQREYEVLHGQDQEQLTSHARYTSGGTAGRTFKAYREDLRVRYKIEPDIYYLIWYQQEVNQFAAMYPEERFRKFSDMFEISEMQKEWEASLEKIKEVRTEIEYLKAIQKGAELNLNAAQTELNKYLDNKKRILTSGQKYYTLLHRMIGYYSTSIDKTSEQKAHDQVEKEKRIVAQQKLKQNISELEQQKTQLSQNMEVLSEQLKHIINQLQQQQDEDTQQQNLQQQLEQQLEKIDEKRKYLRFDADTTQRSLEETKKQYATITNQLAELNNQHTQLRKQERVLDQDKARLEVTSSQLKDEITKAEKHKAIYGSSAQIEQQINTVSLQNERDFEQIQRLNMELKMMEQNITQYELKKVVSTRQQQGLLHLKQQQLEAYTLRELIELMPSAPVQLEKQLEAIKYSIFYVGKNYKPVNDLYYVSLPQLVPTESISKLPEFGLQIRNDLTEQQRNYANKALWWVKQFILESPKIEQGLLYDTRGVRGAQEAAQYILSDGAIEKLLQEVQQNYSKTKNEQQQLEKQYTENQQQLKQLQGHLHTMQLAESTLLKQADYASYLQQLELVEQKLSDLYDEQTALEIQLDELKSEQMEAKHNQDFYEQQWTIHEELGAFAGQQMQLQQIVQARKYLQQNIRALTIEQESKDREINQQKREQSRLGEQQQQFESELKIVESQITGYELTIQKAMDKLELDETMKSRCQLDLIELEQILPQEAQQLDEQLATNMSLTMLQAESEQAQAQLRNARLEKINENAQQNYDQQKADFDKKNAELAKSEQLLESNTIRANEQEDRLETTITMHLIKINTLFQKYMDLFQFEGQVEKERIEEKSGRVTFRLYIKARKIGHQGALEDVSMKARSGKVGLGVSGGEESLSSLLFALALLQNLTTSPGYIVLDEFDSALDDERKNKVFNLYAEELQRKLIIVSPKGHDETYYNCFSKVFIVEHDATIPKSTIRGIQNKK</sequence>